<dbReference type="InterPro" id="IPR001638">
    <property type="entry name" value="Solute-binding_3/MltF_N"/>
</dbReference>
<dbReference type="Pfam" id="PF00497">
    <property type="entry name" value="SBP_bac_3"/>
    <property type="match status" value="1"/>
</dbReference>
<proteinExistence type="inferred from homology"/>
<dbReference type="GO" id="GO:0015276">
    <property type="term" value="F:ligand-gated monoatomic ion channel activity"/>
    <property type="evidence" value="ECO:0007669"/>
    <property type="project" value="InterPro"/>
</dbReference>
<dbReference type="GO" id="GO:0005576">
    <property type="term" value="C:extracellular region"/>
    <property type="evidence" value="ECO:0007669"/>
    <property type="project" value="TreeGrafter"/>
</dbReference>
<evidence type="ECO:0000256" key="3">
    <source>
        <dbReference type="ARBA" id="ARBA00022729"/>
    </source>
</evidence>
<dbReference type="EMBL" id="SJOI01000001">
    <property type="protein sequence ID" value="TCL03576.1"/>
    <property type="molecule type" value="Genomic_DNA"/>
</dbReference>
<dbReference type="Proteomes" id="UP000294555">
    <property type="component" value="Unassembled WGS sequence"/>
</dbReference>
<feature type="chain" id="PRO_5020227535" evidence="5">
    <location>
        <begin position="31"/>
        <end position="276"/>
    </location>
</feature>
<evidence type="ECO:0000313" key="8">
    <source>
        <dbReference type="EMBL" id="TCL03576.1"/>
    </source>
</evidence>
<dbReference type="GO" id="GO:0016020">
    <property type="term" value="C:membrane"/>
    <property type="evidence" value="ECO:0007669"/>
    <property type="project" value="InterPro"/>
</dbReference>
<evidence type="ECO:0000256" key="1">
    <source>
        <dbReference type="ARBA" id="ARBA00010333"/>
    </source>
</evidence>
<dbReference type="Gene3D" id="3.40.190.10">
    <property type="entry name" value="Periplasmic binding protein-like II"/>
    <property type="match status" value="2"/>
</dbReference>
<dbReference type="GO" id="GO:0030288">
    <property type="term" value="C:outer membrane-bounded periplasmic space"/>
    <property type="evidence" value="ECO:0007669"/>
    <property type="project" value="UniProtKB-ARBA"/>
</dbReference>
<dbReference type="PROSITE" id="PS01039">
    <property type="entry name" value="SBP_BACTERIAL_3"/>
    <property type="match status" value="1"/>
</dbReference>
<feature type="signal peptide" evidence="5">
    <location>
        <begin position="1"/>
        <end position="30"/>
    </location>
</feature>
<sequence length="276" mass="29476">MAHSSVNRPSALAVLTLLALGGVASFAAHADQLSDIKKAGVIRVATFDSNPPFGSVDAKTHDIVGYDVDFANALAKSLGVKLQLVPTNPANRIPLLQSGKADIIVADITITPERAKVIDFSIPYFVTGQQFLVPAASSDKLDDYANARIGAVKGTTGEQELHNRFPNARVLSYDDIPLALSALRNGNVQAITQDSTILTGLLDGAPDKAKYKVLPELLSKEEIGVGVKKGETTLLTFVNNELLKLEANGQAVSIYNTWFGPQTKSPQPRLFKITAK</sequence>
<dbReference type="PANTHER" id="PTHR30085">
    <property type="entry name" value="AMINO ACID ABC TRANSPORTER PERMEASE"/>
    <property type="match status" value="1"/>
</dbReference>
<dbReference type="SMART" id="SM00062">
    <property type="entry name" value="PBPb"/>
    <property type="match status" value="1"/>
</dbReference>
<dbReference type="PANTHER" id="PTHR30085:SF6">
    <property type="entry name" value="ABC TRANSPORTER GLUTAMINE-BINDING PROTEIN GLNH"/>
    <property type="match status" value="1"/>
</dbReference>
<dbReference type="OrthoDB" id="7241844at2"/>
<dbReference type="SUPFAM" id="SSF53850">
    <property type="entry name" value="Periplasmic binding protein-like II"/>
    <property type="match status" value="1"/>
</dbReference>
<name>A0A4R1NFY1_9GAMM</name>
<comment type="caution">
    <text evidence="8">The sequence shown here is derived from an EMBL/GenBank/DDBJ whole genome shotgun (WGS) entry which is preliminary data.</text>
</comment>
<keyword evidence="2" id="KW-0813">Transport</keyword>
<reference evidence="8 9" key="1">
    <citation type="submission" date="2019-02" db="EMBL/GenBank/DDBJ databases">
        <title>Investigation of anaerobic lignin degradation for improved lignocellulosic biofuels.</title>
        <authorList>
            <person name="Deangelis K."/>
        </authorList>
    </citation>
    <scope>NUCLEOTIDE SEQUENCE [LARGE SCALE GENOMIC DNA]</scope>
    <source>
        <strain evidence="8 9">159R</strain>
    </source>
</reference>
<evidence type="ECO:0000256" key="5">
    <source>
        <dbReference type="SAM" id="SignalP"/>
    </source>
</evidence>
<feature type="domain" description="Ionotropic glutamate receptor C-terminal" evidence="7">
    <location>
        <begin position="41"/>
        <end position="261"/>
    </location>
</feature>
<evidence type="ECO:0000259" key="7">
    <source>
        <dbReference type="SMART" id="SM00079"/>
    </source>
</evidence>
<protein>
    <submittedName>
        <fullName evidence="8">Amino acid ABC transporter substrate-binding protein (PAAT family)</fullName>
    </submittedName>
</protein>
<dbReference type="InterPro" id="IPR051455">
    <property type="entry name" value="Bact_solute-bind_prot3"/>
</dbReference>
<dbReference type="InterPro" id="IPR001320">
    <property type="entry name" value="Iontro_rcpt_C"/>
</dbReference>
<dbReference type="CDD" id="cd13689">
    <property type="entry name" value="PBP2_BsGlnH"/>
    <property type="match status" value="1"/>
</dbReference>
<evidence type="ECO:0000256" key="4">
    <source>
        <dbReference type="RuleBase" id="RU003744"/>
    </source>
</evidence>
<feature type="domain" description="Solute-binding protein family 3/N-terminal" evidence="6">
    <location>
        <begin position="41"/>
        <end position="262"/>
    </location>
</feature>
<accession>A0A4R1NFY1</accession>
<gene>
    <name evidence="8" type="ORF">EZJ58_1651</name>
</gene>
<evidence type="ECO:0000256" key="2">
    <source>
        <dbReference type="ARBA" id="ARBA00022448"/>
    </source>
</evidence>
<dbReference type="InterPro" id="IPR018313">
    <property type="entry name" value="SBP_3_CS"/>
</dbReference>
<dbReference type="SMART" id="SM00079">
    <property type="entry name" value="PBPe"/>
    <property type="match status" value="1"/>
</dbReference>
<evidence type="ECO:0000313" key="9">
    <source>
        <dbReference type="Proteomes" id="UP000294555"/>
    </source>
</evidence>
<dbReference type="RefSeq" id="WP_132922431.1">
    <property type="nucleotide sequence ID" value="NZ_CP075169.1"/>
</dbReference>
<comment type="similarity">
    <text evidence="1 4">Belongs to the bacterial solute-binding protein 3 family.</text>
</comment>
<dbReference type="GO" id="GO:0006865">
    <property type="term" value="P:amino acid transport"/>
    <property type="evidence" value="ECO:0007669"/>
    <property type="project" value="TreeGrafter"/>
</dbReference>
<dbReference type="AlphaFoldDB" id="A0A4R1NFY1"/>
<keyword evidence="9" id="KW-1185">Reference proteome</keyword>
<organism evidence="8 9">
    <name type="scientific">Sodalis ligni</name>
    <dbReference type="NCBI Taxonomy" id="2697027"/>
    <lineage>
        <taxon>Bacteria</taxon>
        <taxon>Pseudomonadati</taxon>
        <taxon>Pseudomonadota</taxon>
        <taxon>Gammaproteobacteria</taxon>
        <taxon>Enterobacterales</taxon>
        <taxon>Bruguierivoracaceae</taxon>
        <taxon>Sodalis</taxon>
    </lineage>
</organism>
<keyword evidence="3 5" id="KW-0732">Signal</keyword>
<evidence type="ECO:0000259" key="6">
    <source>
        <dbReference type="SMART" id="SM00062"/>
    </source>
</evidence>